<dbReference type="InterPro" id="IPR001959">
    <property type="entry name" value="Transposase"/>
</dbReference>
<organism evidence="2 3">
    <name type="scientific">Microseira wollei NIES-4236</name>
    <dbReference type="NCBI Taxonomy" id="2530354"/>
    <lineage>
        <taxon>Bacteria</taxon>
        <taxon>Bacillati</taxon>
        <taxon>Cyanobacteriota</taxon>
        <taxon>Cyanophyceae</taxon>
        <taxon>Oscillatoriophycideae</taxon>
        <taxon>Aerosakkonematales</taxon>
        <taxon>Aerosakkonemataceae</taxon>
        <taxon>Microseira</taxon>
    </lineage>
</organism>
<evidence type="ECO:0000259" key="1">
    <source>
        <dbReference type="Pfam" id="PF01385"/>
    </source>
</evidence>
<dbReference type="Pfam" id="PF01385">
    <property type="entry name" value="OrfB_IS605"/>
    <property type="match status" value="1"/>
</dbReference>
<sequence length="167" mass="19163">MHYYQVDQIKRVRIVSRSDGYYIQLVIDSERHISIQPTGKTIGSDVGLSAFYTDSQGWKVENPRHLRQSEKACDRLQRLVSKRKKGSNNRKKAVGLLGRLHLKVSRQGKDFAIKTALCVEKSKCDSFSLQKLACRNPKPCLPIRRRILRQRGRTAQAPQNTQKSGWT</sequence>
<reference evidence="2" key="1">
    <citation type="submission" date="2019-10" db="EMBL/GenBank/DDBJ databases">
        <title>Draft genome sequece of Microseira wollei NIES-4236.</title>
        <authorList>
            <person name="Yamaguchi H."/>
            <person name="Suzuki S."/>
            <person name="Kawachi M."/>
        </authorList>
    </citation>
    <scope>NUCLEOTIDE SEQUENCE</scope>
    <source>
        <strain evidence="2">NIES-4236</strain>
    </source>
</reference>
<feature type="domain" description="Probable transposase IS891/IS1136/IS1341" evidence="1">
    <location>
        <begin position="28"/>
        <end position="121"/>
    </location>
</feature>
<gene>
    <name evidence="2" type="ORF">MiSe_67360</name>
</gene>
<name>A0AAV3XQI5_9CYAN</name>
<dbReference type="RefSeq" id="WP_264196758.1">
    <property type="nucleotide sequence ID" value="NZ_BLAY01000140.1"/>
</dbReference>
<evidence type="ECO:0000313" key="3">
    <source>
        <dbReference type="Proteomes" id="UP001050975"/>
    </source>
</evidence>
<keyword evidence="3" id="KW-1185">Reference proteome</keyword>
<dbReference type="EMBL" id="BLAY01000140">
    <property type="protein sequence ID" value="GET41922.1"/>
    <property type="molecule type" value="Genomic_DNA"/>
</dbReference>
<protein>
    <submittedName>
        <fullName evidence="2">Transposase</fullName>
    </submittedName>
</protein>
<dbReference type="AlphaFoldDB" id="A0AAV3XQI5"/>
<evidence type="ECO:0000313" key="2">
    <source>
        <dbReference type="EMBL" id="GET41922.1"/>
    </source>
</evidence>
<dbReference type="Proteomes" id="UP001050975">
    <property type="component" value="Unassembled WGS sequence"/>
</dbReference>
<proteinExistence type="predicted"/>
<accession>A0AAV3XQI5</accession>
<comment type="caution">
    <text evidence="2">The sequence shown here is derived from an EMBL/GenBank/DDBJ whole genome shotgun (WGS) entry which is preliminary data.</text>
</comment>